<keyword evidence="4 10" id="KW-0812">Transmembrane</keyword>
<dbReference type="OrthoDB" id="10029326at2759"/>
<evidence type="ECO:0000256" key="8">
    <source>
        <dbReference type="ARBA" id="ARBA00023136"/>
    </source>
</evidence>
<keyword evidence="7 10" id="KW-1133">Transmembrane helix</keyword>
<dbReference type="AlphaFoldDB" id="A0A1M2VQ80"/>
<dbReference type="PANTHER" id="PTHR28285:SF1">
    <property type="entry name" value="PROTEIN BIG1"/>
    <property type="match status" value="1"/>
</dbReference>
<dbReference type="GO" id="GO:0071555">
    <property type="term" value="P:cell wall organization"/>
    <property type="evidence" value="ECO:0007669"/>
    <property type="project" value="UniProtKB-KW"/>
</dbReference>
<dbReference type="PANTHER" id="PTHR28285">
    <property type="entry name" value="PROTEIN BIG1"/>
    <property type="match status" value="1"/>
</dbReference>
<evidence type="ECO:0000313" key="12">
    <source>
        <dbReference type="EMBL" id="OJT09716.1"/>
    </source>
</evidence>
<gene>
    <name evidence="12" type="ORF">TRAPUB_13821</name>
</gene>
<dbReference type="InterPro" id="IPR037654">
    <property type="entry name" value="Big1"/>
</dbReference>
<keyword evidence="9" id="KW-0961">Cell wall biogenesis/degradation</keyword>
<keyword evidence="5 11" id="KW-0732">Signal</keyword>
<evidence type="ECO:0000313" key="13">
    <source>
        <dbReference type="Proteomes" id="UP000184267"/>
    </source>
</evidence>
<proteinExistence type="inferred from homology"/>
<reference evidence="12 13" key="1">
    <citation type="submission" date="2016-10" db="EMBL/GenBank/DDBJ databases">
        <title>Genome sequence of the basidiomycete white-rot fungus Trametes pubescens.</title>
        <authorList>
            <person name="Makela M.R."/>
            <person name="Granchi Z."/>
            <person name="Peng M."/>
            <person name="De Vries R.P."/>
            <person name="Grigoriev I."/>
            <person name="Riley R."/>
            <person name="Hilden K."/>
        </authorList>
    </citation>
    <scope>NUCLEOTIDE SEQUENCE [LARGE SCALE GENOMIC DNA]</scope>
    <source>
        <strain evidence="12 13">FBCC735</strain>
    </source>
</reference>
<evidence type="ECO:0000256" key="7">
    <source>
        <dbReference type="ARBA" id="ARBA00022989"/>
    </source>
</evidence>
<comment type="similarity">
    <text evidence="2">Belongs to the BIG1 family.</text>
</comment>
<protein>
    <recommendedName>
        <fullName evidence="3">Protein BIG1</fullName>
    </recommendedName>
</protein>
<accession>A0A1M2VQ80</accession>
<organism evidence="12 13">
    <name type="scientific">Trametes pubescens</name>
    <name type="common">White-rot fungus</name>
    <dbReference type="NCBI Taxonomy" id="154538"/>
    <lineage>
        <taxon>Eukaryota</taxon>
        <taxon>Fungi</taxon>
        <taxon>Dikarya</taxon>
        <taxon>Basidiomycota</taxon>
        <taxon>Agaricomycotina</taxon>
        <taxon>Agaricomycetes</taxon>
        <taxon>Polyporales</taxon>
        <taxon>Polyporaceae</taxon>
        <taxon>Trametes</taxon>
    </lineage>
</organism>
<evidence type="ECO:0000256" key="9">
    <source>
        <dbReference type="ARBA" id="ARBA00023316"/>
    </source>
</evidence>
<evidence type="ECO:0000256" key="5">
    <source>
        <dbReference type="ARBA" id="ARBA00022729"/>
    </source>
</evidence>
<evidence type="ECO:0000256" key="10">
    <source>
        <dbReference type="SAM" id="Phobius"/>
    </source>
</evidence>
<keyword evidence="13" id="KW-1185">Reference proteome</keyword>
<keyword evidence="8 10" id="KW-0472">Membrane</keyword>
<name>A0A1M2VQ80_TRAPU</name>
<dbReference type="GO" id="GO:0005789">
    <property type="term" value="C:endoplasmic reticulum membrane"/>
    <property type="evidence" value="ECO:0007669"/>
    <property type="project" value="UniProtKB-SubCell"/>
</dbReference>
<dbReference type="EMBL" id="MNAD01000883">
    <property type="protein sequence ID" value="OJT09716.1"/>
    <property type="molecule type" value="Genomic_DNA"/>
</dbReference>
<dbReference type="Proteomes" id="UP000184267">
    <property type="component" value="Unassembled WGS sequence"/>
</dbReference>
<dbReference type="GO" id="GO:0006078">
    <property type="term" value="P:(1-&gt;6)-beta-D-glucan biosynthetic process"/>
    <property type="evidence" value="ECO:0007669"/>
    <property type="project" value="TreeGrafter"/>
</dbReference>
<sequence>MAGRALTLLFALLPAAASAYSHTHPVLAWSSHHSKALSSSAAAQGHNTDSHALANALYNHDNICEHDAVVVIDHAGLHASDLRALEPSCHVAKSISSAPSSLKFAYVESGSHHANPFRDLAGDLAKRCGSHSVSHTPDLGDLEVDAGKGRHVVSISLPALEDGEEGASRKSSMAEHQSWLSAELSKIEAAFSNYLVIYSGSPASLLHGRQSTGSSSTFHAAAAPADSSPTGGILKRYQLLTPGLILALLVAFFVLLPIIFLGVSALASIQSPLSNEIPKGFSAEEKKNQ</sequence>
<comment type="subcellular location">
    <subcellularLocation>
        <location evidence="1">Endoplasmic reticulum membrane</location>
        <topology evidence="1">Single-pass type I membrane protein</topology>
    </subcellularLocation>
</comment>
<comment type="caution">
    <text evidence="12">The sequence shown here is derived from an EMBL/GenBank/DDBJ whole genome shotgun (WGS) entry which is preliminary data.</text>
</comment>
<dbReference type="GO" id="GO:0009272">
    <property type="term" value="P:fungal-type cell wall biogenesis"/>
    <property type="evidence" value="ECO:0007669"/>
    <property type="project" value="TreeGrafter"/>
</dbReference>
<dbReference type="OMA" id="ICEHDAV"/>
<evidence type="ECO:0000256" key="11">
    <source>
        <dbReference type="SAM" id="SignalP"/>
    </source>
</evidence>
<evidence type="ECO:0000256" key="4">
    <source>
        <dbReference type="ARBA" id="ARBA00022692"/>
    </source>
</evidence>
<keyword evidence="6" id="KW-0256">Endoplasmic reticulum</keyword>
<evidence type="ECO:0000256" key="1">
    <source>
        <dbReference type="ARBA" id="ARBA00004115"/>
    </source>
</evidence>
<evidence type="ECO:0000256" key="3">
    <source>
        <dbReference type="ARBA" id="ARBA00022089"/>
    </source>
</evidence>
<feature type="signal peptide" evidence="11">
    <location>
        <begin position="1"/>
        <end position="19"/>
    </location>
</feature>
<evidence type="ECO:0000256" key="2">
    <source>
        <dbReference type="ARBA" id="ARBA00008203"/>
    </source>
</evidence>
<feature type="transmembrane region" description="Helical" evidence="10">
    <location>
        <begin position="244"/>
        <end position="269"/>
    </location>
</feature>
<evidence type="ECO:0000256" key="6">
    <source>
        <dbReference type="ARBA" id="ARBA00022824"/>
    </source>
</evidence>
<feature type="chain" id="PRO_5013154798" description="Protein BIG1" evidence="11">
    <location>
        <begin position="20"/>
        <end position="289"/>
    </location>
</feature>